<organism evidence="1 2">
    <name type="scientific">Ostreobium quekettii</name>
    <dbReference type="NCBI Taxonomy" id="121088"/>
    <lineage>
        <taxon>Eukaryota</taxon>
        <taxon>Viridiplantae</taxon>
        <taxon>Chlorophyta</taxon>
        <taxon>core chlorophytes</taxon>
        <taxon>Ulvophyceae</taxon>
        <taxon>TCBD clade</taxon>
        <taxon>Bryopsidales</taxon>
        <taxon>Ostreobineae</taxon>
        <taxon>Ostreobiaceae</taxon>
        <taxon>Ostreobium</taxon>
    </lineage>
</organism>
<proteinExistence type="predicted"/>
<gene>
    <name evidence="1" type="ORF">OSTQU699_LOCUS1919</name>
</gene>
<dbReference type="EMBL" id="CAJHUC010000500">
    <property type="protein sequence ID" value="CAD7696558.1"/>
    <property type="molecule type" value="Genomic_DNA"/>
</dbReference>
<evidence type="ECO:0000313" key="1">
    <source>
        <dbReference type="EMBL" id="CAD7696558.1"/>
    </source>
</evidence>
<comment type="caution">
    <text evidence="1">The sequence shown here is derived from an EMBL/GenBank/DDBJ whole genome shotgun (WGS) entry which is preliminary data.</text>
</comment>
<evidence type="ECO:0000313" key="2">
    <source>
        <dbReference type="Proteomes" id="UP000708148"/>
    </source>
</evidence>
<sequence>MAKTLTEQQPGQAQKEHMLWRGLLEGLHEHVLETSHKIFITVEVSITEYHLDCRLRRGASRAFFLGVALVKAVLASTPRGPALVSHPAQKLAALAHLLNGSHQLHHNHHRNHEK</sequence>
<dbReference type="Proteomes" id="UP000708148">
    <property type="component" value="Unassembled WGS sequence"/>
</dbReference>
<accession>A0A8S1ISN0</accession>
<keyword evidence="2" id="KW-1185">Reference proteome</keyword>
<dbReference type="AlphaFoldDB" id="A0A8S1ISN0"/>
<reference evidence="1" key="1">
    <citation type="submission" date="2020-12" db="EMBL/GenBank/DDBJ databases">
        <authorList>
            <person name="Iha C."/>
        </authorList>
    </citation>
    <scope>NUCLEOTIDE SEQUENCE</scope>
</reference>
<name>A0A8S1ISN0_9CHLO</name>
<protein>
    <submittedName>
        <fullName evidence="1">Uncharacterized protein</fullName>
    </submittedName>
</protein>